<dbReference type="EMBL" id="CP003929">
    <property type="protein sequence ID" value="AGB36977.1"/>
    <property type="molecule type" value="Genomic_DNA"/>
</dbReference>
<evidence type="ECO:0000313" key="3">
    <source>
        <dbReference type="Proteomes" id="UP000010878"/>
    </source>
</evidence>
<feature type="transmembrane region" description="Helical" evidence="1">
    <location>
        <begin position="21"/>
        <end position="46"/>
    </location>
</feature>
<evidence type="ECO:0008006" key="4">
    <source>
        <dbReference type="Google" id="ProtNLM"/>
    </source>
</evidence>
<dbReference type="InterPro" id="IPR055713">
    <property type="entry name" value="DUF7289"/>
</dbReference>
<organism evidence="2 3">
    <name type="scientific">Natronococcus occultus SP4</name>
    <dbReference type="NCBI Taxonomy" id="694430"/>
    <lineage>
        <taxon>Archaea</taxon>
        <taxon>Methanobacteriati</taxon>
        <taxon>Methanobacteriota</taxon>
        <taxon>Stenosarchaea group</taxon>
        <taxon>Halobacteria</taxon>
        <taxon>Halobacteriales</taxon>
        <taxon>Natrialbaceae</taxon>
        <taxon>Natronococcus</taxon>
    </lineage>
</organism>
<keyword evidence="1" id="KW-0812">Transmembrane</keyword>
<evidence type="ECO:0000313" key="2">
    <source>
        <dbReference type="EMBL" id="AGB36977.1"/>
    </source>
</evidence>
<dbReference type="Proteomes" id="UP000010878">
    <property type="component" value="Chromosome"/>
</dbReference>
<keyword evidence="3" id="KW-1185">Reference proteome</keyword>
<keyword evidence="1" id="KW-0472">Membrane</keyword>
<dbReference type="AlphaFoldDB" id="L0JVC3"/>
<name>L0JVC3_9EURY</name>
<evidence type="ECO:0000256" key="1">
    <source>
        <dbReference type="SAM" id="Phobius"/>
    </source>
</evidence>
<sequence length="236" mass="24853">MIRNRDRSGRSGADDRAVSELLSFVLVFGLVFGSVAVLSVAGLGIVDDHREAEQLRTAERGVTSLAAELEDLARNPGLERRSGVVPLGDGSLTVGGGTELGLVVDGDPVGDPIELGAVAYRSGDETVAYDGGAVVRADEETSRFRTRPPVSCRGGTATVSLVQVESADPTVRTGGQAVVTARVEDRTVESYAVEDAVSMTVVETDYERAWRTAAADLEDCEADRLRLTVTTVSIAN</sequence>
<dbReference type="HOGENOM" id="CLU_084673_0_0_2"/>
<dbReference type="OrthoDB" id="118051at2157"/>
<dbReference type="GeneID" id="14402499"/>
<proteinExistence type="predicted"/>
<dbReference type="Pfam" id="PF23960">
    <property type="entry name" value="DUF7289"/>
    <property type="match status" value="1"/>
</dbReference>
<accession>L0JVC3</accession>
<dbReference type="eggNOG" id="arCOG02911">
    <property type="taxonomic scope" value="Archaea"/>
</dbReference>
<dbReference type="KEGG" id="nou:Natoc_1139"/>
<reference evidence="2 3" key="1">
    <citation type="submission" date="2012-11" db="EMBL/GenBank/DDBJ databases">
        <title>FINISHED of Natronococcus occultus SP4, DSM 3396.</title>
        <authorList>
            <consortium name="DOE Joint Genome Institute"/>
            <person name="Eisen J."/>
            <person name="Huntemann M."/>
            <person name="Wei C.-L."/>
            <person name="Han J."/>
            <person name="Detter J.C."/>
            <person name="Han C."/>
            <person name="Tapia R."/>
            <person name="Chen A."/>
            <person name="Kyrpides N."/>
            <person name="Mavromatis K."/>
            <person name="Markowitz V."/>
            <person name="Szeto E."/>
            <person name="Ivanova N."/>
            <person name="Mikhailova N."/>
            <person name="Ovchinnikova G."/>
            <person name="Pagani I."/>
            <person name="Pati A."/>
            <person name="Goodwin L."/>
            <person name="Nordberg H.P."/>
            <person name="Cantor M.N."/>
            <person name="Hua S.X."/>
            <person name="Woyke T."/>
            <person name="Eisen J."/>
            <person name="Klenk H.-P."/>
            <person name="Klenk H.-P."/>
        </authorList>
    </citation>
    <scope>NUCLEOTIDE SEQUENCE [LARGE SCALE GENOMIC DNA]</scope>
    <source>
        <strain evidence="2 3">SP4</strain>
    </source>
</reference>
<gene>
    <name evidence="2" type="ORF">Natoc_1139</name>
</gene>
<keyword evidence="1" id="KW-1133">Transmembrane helix</keyword>
<dbReference type="STRING" id="694430.Natoc_1139"/>
<dbReference type="RefSeq" id="WP_015320428.1">
    <property type="nucleotide sequence ID" value="NC_019974.1"/>
</dbReference>
<protein>
    <recommendedName>
        <fullName evidence="4">Archaeal flagellin-like protein</fullName>
    </recommendedName>
</protein>